<evidence type="ECO:0000256" key="1">
    <source>
        <dbReference type="SAM" id="SignalP"/>
    </source>
</evidence>
<dbReference type="Pfam" id="PF13605">
    <property type="entry name" value="DUF4141"/>
    <property type="match status" value="1"/>
</dbReference>
<dbReference type="EMBL" id="QROI01000039">
    <property type="protein sequence ID" value="RHL10023.1"/>
    <property type="molecule type" value="Genomic_DNA"/>
</dbReference>
<proteinExistence type="predicted"/>
<accession>A0A415IQS4</accession>
<feature type="signal peptide" evidence="1">
    <location>
        <begin position="1"/>
        <end position="21"/>
    </location>
</feature>
<protein>
    <submittedName>
        <fullName evidence="2">DUF4141 domain-containing protein</fullName>
    </submittedName>
</protein>
<evidence type="ECO:0000313" key="3">
    <source>
        <dbReference type="Proteomes" id="UP000284916"/>
    </source>
</evidence>
<organism evidence="2 3">
    <name type="scientific">Phocaeicola plebeius</name>
    <dbReference type="NCBI Taxonomy" id="310297"/>
    <lineage>
        <taxon>Bacteria</taxon>
        <taxon>Pseudomonadati</taxon>
        <taxon>Bacteroidota</taxon>
        <taxon>Bacteroidia</taxon>
        <taxon>Bacteroidales</taxon>
        <taxon>Bacteroidaceae</taxon>
        <taxon>Phocaeicola</taxon>
    </lineage>
</organism>
<evidence type="ECO:0000313" key="2">
    <source>
        <dbReference type="EMBL" id="RHL10023.1"/>
    </source>
</evidence>
<sequence>MKRIMAVCLAGLLCPIMAVKAQWVTFDPSNFAQSIVNTTRNVVQTTTTAENMVKNFQETVKIYEQGKRYYDGAPV</sequence>
<comment type="caution">
    <text evidence="2">The sequence shown here is derived from an EMBL/GenBank/DDBJ whole genome shotgun (WGS) entry which is preliminary data.</text>
</comment>
<dbReference type="AlphaFoldDB" id="A0A415IQS4"/>
<dbReference type="Proteomes" id="UP000284916">
    <property type="component" value="Unassembled WGS sequence"/>
</dbReference>
<name>A0A415IQS4_9BACT</name>
<dbReference type="InterPro" id="IPR025415">
    <property type="entry name" value="DUF4141"/>
</dbReference>
<reference evidence="2 3" key="1">
    <citation type="submission" date="2018-08" db="EMBL/GenBank/DDBJ databases">
        <title>A genome reference for cultivated species of the human gut microbiota.</title>
        <authorList>
            <person name="Zou Y."/>
            <person name="Xue W."/>
            <person name="Luo G."/>
        </authorList>
    </citation>
    <scope>NUCLEOTIDE SEQUENCE [LARGE SCALE GENOMIC DNA]</scope>
    <source>
        <strain evidence="2 3">AF39-11</strain>
    </source>
</reference>
<gene>
    <name evidence="2" type="ORF">DW035_15395</name>
</gene>
<keyword evidence="1" id="KW-0732">Signal</keyword>
<feature type="chain" id="PRO_5019189061" evidence="1">
    <location>
        <begin position="22"/>
        <end position="75"/>
    </location>
</feature>